<protein>
    <recommendedName>
        <fullName evidence="1">DUF7730 domain-containing protein</fullName>
    </recommendedName>
</protein>
<organism evidence="2 3">
    <name type="scientific">Trematosphaeria pertusa</name>
    <dbReference type="NCBI Taxonomy" id="390896"/>
    <lineage>
        <taxon>Eukaryota</taxon>
        <taxon>Fungi</taxon>
        <taxon>Dikarya</taxon>
        <taxon>Ascomycota</taxon>
        <taxon>Pezizomycotina</taxon>
        <taxon>Dothideomycetes</taxon>
        <taxon>Pleosporomycetidae</taxon>
        <taxon>Pleosporales</taxon>
        <taxon>Massarineae</taxon>
        <taxon>Trematosphaeriaceae</taxon>
        <taxon>Trematosphaeria</taxon>
    </lineage>
</organism>
<dbReference type="OrthoDB" id="4757095at2759"/>
<dbReference type="Proteomes" id="UP000800094">
    <property type="component" value="Unassembled WGS sequence"/>
</dbReference>
<evidence type="ECO:0000313" key="3">
    <source>
        <dbReference type="Proteomes" id="UP000800094"/>
    </source>
</evidence>
<evidence type="ECO:0000259" key="1">
    <source>
        <dbReference type="Pfam" id="PF24864"/>
    </source>
</evidence>
<feature type="domain" description="DUF7730" evidence="1">
    <location>
        <begin position="111"/>
        <end position="321"/>
    </location>
</feature>
<dbReference type="RefSeq" id="XP_033687028.1">
    <property type="nucleotide sequence ID" value="XM_033828403.1"/>
</dbReference>
<keyword evidence="3" id="KW-1185">Reference proteome</keyword>
<reference evidence="2" key="1">
    <citation type="journal article" date="2020" name="Stud. Mycol.">
        <title>101 Dothideomycetes genomes: a test case for predicting lifestyles and emergence of pathogens.</title>
        <authorList>
            <person name="Haridas S."/>
            <person name="Albert R."/>
            <person name="Binder M."/>
            <person name="Bloem J."/>
            <person name="Labutti K."/>
            <person name="Salamov A."/>
            <person name="Andreopoulos B."/>
            <person name="Baker S."/>
            <person name="Barry K."/>
            <person name="Bills G."/>
            <person name="Bluhm B."/>
            <person name="Cannon C."/>
            <person name="Castanera R."/>
            <person name="Culley D."/>
            <person name="Daum C."/>
            <person name="Ezra D."/>
            <person name="Gonzalez J."/>
            <person name="Henrissat B."/>
            <person name="Kuo A."/>
            <person name="Liang C."/>
            <person name="Lipzen A."/>
            <person name="Lutzoni F."/>
            <person name="Magnuson J."/>
            <person name="Mondo S."/>
            <person name="Nolan M."/>
            <person name="Ohm R."/>
            <person name="Pangilinan J."/>
            <person name="Park H.-J."/>
            <person name="Ramirez L."/>
            <person name="Alfaro M."/>
            <person name="Sun H."/>
            <person name="Tritt A."/>
            <person name="Yoshinaga Y."/>
            <person name="Zwiers L.-H."/>
            <person name="Turgeon B."/>
            <person name="Goodwin S."/>
            <person name="Spatafora J."/>
            <person name="Crous P."/>
            <person name="Grigoriev I."/>
        </authorList>
    </citation>
    <scope>NUCLEOTIDE SEQUENCE</scope>
    <source>
        <strain evidence="2">CBS 122368</strain>
    </source>
</reference>
<dbReference type="PANTHER" id="PTHR38790">
    <property type="entry name" value="2EXR DOMAIN-CONTAINING PROTEIN-RELATED"/>
    <property type="match status" value="1"/>
</dbReference>
<dbReference type="GeneID" id="54581733"/>
<gene>
    <name evidence="2" type="ORF">BU26DRAFT_516736</name>
</gene>
<dbReference type="AlphaFoldDB" id="A0A6A6IN82"/>
<dbReference type="PANTHER" id="PTHR38790:SF9">
    <property type="entry name" value="F-BOX DOMAIN-CONTAINING PROTEIN"/>
    <property type="match status" value="1"/>
</dbReference>
<proteinExistence type="predicted"/>
<accession>A0A6A6IN82</accession>
<dbReference type="EMBL" id="ML987192">
    <property type="protein sequence ID" value="KAF2252024.1"/>
    <property type="molecule type" value="Genomic_DNA"/>
</dbReference>
<evidence type="ECO:0000313" key="2">
    <source>
        <dbReference type="EMBL" id="KAF2252024.1"/>
    </source>
</evidence>
<dbReference type="InterPro" id="IPR056632">
    <property type="entry name" value="DUF7730"/>
</dbReference>
<dbReference type="Pfam" id="PF24864">
    <property type="entry name" value="DUF7730"/>
    <property type="match status" value="1"/>
</dbReference>
<sequence>MCPCYWNPPPQCGELSEADYHHGRGECLFATFCCPCYWFCCASIWCCFGAIEVCDDMKKKIPKKPYELKQYEWRQKNAPRPLARRSRTLTLPLQSSTNQWPSFTIKQKTLDQRDSALFRLPLELRQKIWSEAMGSAVVHIGCKEKRLQHTLCRVCDPTDYCTGPAITCWPCSPGRRNPYPVGSAPQVFGILALAKTCRRIYSETIDLAYTQNTFSFNDLYCFTWFASTVLPTRLDLIRSVRLYWDLDQPLHFEGKLSAKYHAEWLSLCRELARMKGLRELRIKLSGKPRMNSHELDNIYSLRPLRDIRGLDVFQVYVPWTPTGQISRAFRLLDVRCWPQQ</sequence>
<name>A0A6A6IN82_9PLEO</name>